<evidence type="ECO:0000256" key="1">
    <source>
        <dbReference type="ARBA" id="ARBA00004496"/>
    </source>
</evidence>
<comment type="catalytic activity">
    <reaction evidence="11">
        <text>L-threonine + hydrogencarbonate + ATP = L-threonylcarbamoyladenylate + diphosphate + H2O</text>
        <dbReference type="Rhea" id="RHEA:36407"/>
        <dbReference type="ChEBI" id="CHEBI:15377"/>
        <dbReference type="ChEBI" id="CHEBI:17544"/>
        <dbReference type="ChEBI" id="CHEBI:30616"/>
        <dbReference type="ChEBI" id="CHEBI:33019"/>
        <dbReference type="ChEBI" id="CHEBI:57926"/>
        <dbReference type="ChEBI" id="CHEBI:73682"/>
        <dbReference type="EC" id="2.7.7.87"/>
    </reaction>
</comment>
<evidence type="ECO:0000256" key="3">
    <source>
        <dbReference type="ARBA" id="ARBA00012584"/>
    </source>
</evidence>
<dbReference type="GO" id="GO:0008033">
    <property type="term" value="P:tRNA processing"/>
    <property type="evidence" value="ECO:0007669"/>
    <property type="project" value="UniProtKB-KW"/>
</dbReference>
<evidence type="ECO:0000256" key="6">
    <source>
        <dbReference type="ARBA" id="ARBA00022694"/>
    </source>
</evidence>
<reference evidence="13" key="1">
    <citation type="submission" date="2020-05" db="EMBL/GenBank/DDBJ databases">
        <authorList>
            <person name="Chiriac C."/>
            <person name="Salcher M."/>
            <person name="Ghai R."/>
            <person name="Kavagutti S V."/>
        </authorList>
    </citation>
    <scope>NUCLEOTIDE SEQUENCE</scope>
</reference>
<dbReference type="InterPro" id="IPR050156">
    <property type="entry name" value="TC-AMP_synthase_SUA5"/>
</dbReference>
<organism evidence="13">
    <name type="scientific">freshwater metagenome</name>
    <dbReference type="NCBI Taxonomy" id="449393"/>
    <lineage>
        <taxon>unclassified sequences</taxon>
        <taxon>metagenomes</taxon>
        <taxon>ecological metagenomes</taxon>
    </lineage>
</organism>
<evidence type="ECO:0000256" key="7">
    <source>
        <dbReference type="ARBA" id="ARBA00022695"/>
    </source>
</evidence>
<dbReference type="EMBL" id="CAFBLM010000004">
    <property type="protein sequence ID" value="CAB4860247.1"/>
    <property type="molecule type" value="Genomic_DNA"/>
</dbReference>
<evidence type="ECO:0000256" key="10">
    <source>
        <dbReference type="ARBA" id="ARBA00029774"/>
    </source>
</evidence>
<dbReference type="Pfam" id="PF01300">
    <property type="entry name" value="Sua5_yciO_yrdC"/>
    <property type="match status" value="1"/>
</dbReference>
<evidence type="ECO:0000256" key="4">
    <source>
        <dbReference type="ARBA" id="ARBA00022490"/>
    </source>
</evidence>
<dbReference type="NCBIfam" id="TIGR00057">
    <property type="entry name" value="L-threonylcarbamoyladenylate synthase"/>
    <property type="match status" value="1"/>
</dbReference>
<evidence type="ECO:0000256" key="8">
    <source>
        <dbReference type="ARBA" id="ARBA00022741"/>
    </source>
</evidence>
<keyword evidence="7" id="KW-0548">Nucleotidyltransferase</keyword>
<sequence length="217" mass="22843">MTNVYRCSDRQERERALGLAATLINRGGVVLAPADSSYALIADAFNPDAVGELLKLKGRDRSSVVPVLVASSTTVSGLVYEMDSNAHLLMDAFWPGELTLILRSAPTLAWDLGATLGTVSVRMPSNALLLELLERTGPVAAMSANRLGLPAPTSLAQAEQVLGELEALDLILDDGELTPSPPSSIVDLNSSTPTLVRAGGITVDQIRAVISDLVVLE</sequence>
<dbReference type="PANTHER" id="PTHR17490:SF16">
    <property type="entry name" value="THREONYLCARBAMOYL-AMP SYNTHASE"/>
    <property type="match status" value="1"/>
</dbReference>
<dbReference type="GO" id="GO:0005737">
    <property type="term" value="C:cytoplasm"/>
    <property type="evidence" value="ECO:0007669"/>
    <property type="project" value="UniProtKB-SubCell"/>
</dbReference>
<comment type="subcellular location">
    <subcellularLocation>
        <location evidence="1">Cytoplasm</location>
    </subcellularLocation>
</comment>
<dbReference type="InterPro" id="IPR006070">
    <property type="entry name" value="Sua5-like_dom"/>
</dbReference>
<evidence type="ECO:0000256" key="9">
    <source>
        <dbReference type="ARBA" id="ARBA00022840"/>
    </source>
</evidence>
<dbReference type="GO" id="GO:0000049">
    <property type="term" value="F:tRNA binding"/>
    <property type="evidence" value="ECO:0007669"/>
    <property type="project" value="TreeGrafter"/>
</dbReference>
<dbReference type="SUPFAM" id="SSF55821">
    <property type="entry name" value="YrdC/RibB"/>
    <property type="match status" value="1"/>
</dbReference>
<keyword evidence="4" id="KW-0963">Cytoplasm</keyword>
<dbReference type="InterPro" id="IPR017945">
    <property type="entry name" value="DHBP_synth_RibB-like_a/b_dom"/>
</dbReference>
<dbReference type="GO" id="GO:0005524">
    <property type="term" value="F:ATP binding"/>
    <property type="evidence" value="ECO:0007669"/>
    <property type="project" value="UniProtKB-KW"/>
</dbReference>
<dbReference type="GO" id="GO:0003725">
    <property type="term" value="F:double-stranded RNA binding"/>
    <property type="evidence" value="ECO:0007669"/>
    <property type="project" value="InterPro"/>
</dbReference>
<keyword evidence="8" id="KW-0547">Nucleotide-binding</keyword>
<feature type="domain" description="YrdC-like" evidence="12">
    <location>
        <begin position="14"/>
        <end position="201"/>
    </location>
</feature>
<dbReference type="EC" id="2.7.7.87" evidence="3"/>
<dbReference type="PROSITE" id="PS51163">
    <property type="entry name" value="YRDC"/>
    <property type="match status" value="1"/>
</dbReference>
<evidence type="ECO:0000313" key="13">
    <source>
        <dbReference type="EMBL" id="CAB4860247.1"/>
    </source>
</evidence>
<proteinExistence type="inferred from homology"/>
<evidence type="ECO:0000256" key="2">
    <source>
        <dbReference type="ARBA" id="ARBA00007663"/>
    </source>
</evidence>
<dbReference type="GO" id="GO:0006450">
    <property type="term" value="P:regulation of translational fidelity"/>
    <property type="evidence" value="ECO:0007669"/>
    <property type="project" value="TreeGrafter"/>
</dbReference>
<dbReference type="AlphaFoldDB" id="A0A6J7CPF8"/>
<keyword evidence="6" id="KW-0819">tRNA processing</keyword>
<keyword evidence="9" id="KW-0067">ATP-binding</keyword>
<evidence type="ECO:0000256" key="11">
    <source>
        <dbReference type="ARBA" id="ARBA00048366"/>
    </source>
</evidence>
<gene>
    <name evidence="13" type="ORF">UFOPK3401_00205</name>
</gene>
<accession>A0A6J7CPF8</accession>
<dbReference type="Gene3D" id="3.90.870.10">
    <property type="entry name" value="DHBP synthase"/>
    <property type="match status" value="1"/>
</dbReference>
<keyword evidence="5" id="KW-0808">Transferase</keyword>
<dbReference type="GO" id="GO:0061710">
    <property type="term" value="F:L-threonylcarbamoyladenylate synthase"/>
    <property type="evidence" value="ECO:0007669"/>
    <property type="project" value="UniProtKB-EC"/>
</dbReference>
<evidence type="ECO:0000256" key="5">
    <source>
        <dbReference type="ARBA" id="ARBA00022679"/>
    </source>
</evidence>
<protein>
    <recommendedName>
        <fullName evidence="10">L-threonylcarbamoyladenylate synthase</fullName>
        <ecNumber evidence="3">2.7.7.87</ecNumber>
    </recommendedName>
    <alternativeName>
        <fullName evidence="10">L-threonylcarbamoyladenylate synthase</fullName>
    </alternativeName>
</protein>
<evidence type="ECO:0000259" key="12">
    <source>
        <dbReference type="PROSITE" id="PS51163"/>
    </source>
</evidence>
<dbReference type="PANTHER" id="PTHR17490">
    <property type="entry name" value="SUA5"/>
    <property type="match status" value="1"/>
</dbReference>
<name>A0A6J7CPF8_9ZZZZ</name>
<comment type="similarity">
    <text evidence="2">Belongs to the SUA5 family.</text>
</comment>